<dbReference type="EMBL" id="HE580269">
    <property type="protein sequence ID" value="CCD23932.1"/>
    <property type="molecule type" value="Genomic_DNA"/>
</dbReference>
<sequence length="256" mass="28863">MSFDINWDNIGNDSALNLIIKNQLSSYLQSISLPSYVRNLQITDFSLGKIAPKITLKEINDPLQDFYDALNEDLDSSCDDDWVAPSPSDVQFLIEVEYTGDLLISLSADLVLNYPSKEFITLPLKFGITDLGIHSLCLVAYMSKQIFISFLCDVSDPILDNDTHNTESILDPNGSLMAPKRPFERISIIRSLKIDTEIGEQLQGEGSILKNVGKLEQFLLEKFKDLLRQELAWPSWINLDMTGEEDVVDAHTEQND</sequence>
<keyword evidence="12" id="KW-1185">Reference proteome</keyword>
<dbReference type="GeneID" id="11496268"/>
<comment type="subcellular location">
    <subcellularLocation>
        <location evidence="1">Membrane</location>
    </subcellularLocation>
    <subcellularLocation>
        <location evidence="9">Mitochondrion outer membrane</location>
        <topology evidence="9">Peripheral membrane protein</topology>
        <orientation evidence="9">Cytoplasmic side</orientation>
    </subcellularLocation>
    <subcellularLocation>
        <location evidence="9">Endoplasmic reticulum membrane</location>
        <topology evidence="9">Peripheral membrane protein</topology>
        <orientation evidence="9">Cytoplasmic side</orientation>
    </subcellularLocation>
    <text evidence="9">The ERMES/MDM complex localizes to a few discrete foci (around 10 per single cell), that represent mitochondria-endoplasmic reticulum junctions. These foci are often found next to mtDNA nucleoids.</text>
</comment>
<dbReference type="PANTHER" id="PTHR28204:SF1">
    <property type="entry name" value="MITOCHONDRIAL DISTRIBUTION AND MORPHOLOGY PROTEIN 12"/>
    <property type="match status" value="1"/>
</dbReference>
<keyword evidence="4 9" id="KW-0256">Endoplasmic reticulum</keyword>
<feature type="domain" description="SMP-LTD" evidence="10">
    <location>
        <begin position="1"/>
        <end position="242"/>
    </location>
</feature>
<dbReference type="OMA" id="AAWPSWI"/>
<name>G0W821_NAUDC</name>
<gene>
    <name evidence="11" type="primary">NDAI0C02720</name>
    <name evidence="9" type="synonym">MDM12</name>
    <name evidence="11" type="ordered locus">NDAI_0C02720</name>
</gene>
<dbReference type="InterPro" id="IPR027532">
    <property type="entry name" value="Mdm12"/>
</dbReference>
<dbReference type="GO" id="GO:1990456">
    <property type="term" value="P:mitochondrion-endoplasmic reticulum membrane tethering"/>
    <property type="evidence" value="ECO:0007669"/>
    <property type="project" value="EnsemblFungi"/>
</dbReference>
<evidence type="ECO:0000256" key="2">
    <source>
        <dbReference type="ARBA" id="ARBA00022448"/>
    </source>
</evidence>
<dbReference type="PROSITE" id="PS51847">
    <property type="entry name" value="SMP"/>
    <property type="match status" value="1"/>
</dbReference>
<comment type="function">
    <text evidence="9">Component of the ERMES/MDM complex, which serves as a molecular tether to connect the endoplasmic reticulum (ER) and mitochondria. Components of this complex are involved in the control of mitochondrial shape and protein biogenesis, and function in nonvesicular lipid trafficking between the ER and mitochondria. MDM12 is required for the interaction of the ER-resident membrane protein MMM1 and the outer mitochondrial membrane-resident beta-barrel protein MDM10. The MDM12-MMM1 subcomplex functions in the major beta-barrel assembly pathway that is responsible for biogenesis of all mitochondrial outer membrane beta-barrel proteins, and acts in a late step after the SAM complex. The MDM10-MDM12-MMM1 subcomplex further acts in the TOM40-specific pathway after the action of the MDM12-MMM1 complex. Essential for establishing and maintaining the structure of mitochondria and maintenance of mtDNA nucleoids.</text>
</comment>
<dbReference type="OrthoDB" id="3356905at2759"/>
<evidence type="ECO:0000256" key="4">
    <source>
        <dbReference type="ARBA" id="ARBA00022824"/>
    </source>
</evidence>
<evidence type="ECO:0000256" key="6">
    <source>
        <dbReference type="ARBA" id="ARBA00023121"/>
    </source>
</evidence>
<evidence type="ECO:0000256" key="5">
    <source>
        <dbReference type="ARBA" id="ARBA00023055"/>
    </source>
</evidence>
<evidence type="ECO:0000256" key="3">
    <source>
        <dbReference type="ARBA" id="ARBA00022787"/>
    </source>
</evidence>
<evidence type="ECO:0000256" key="7">
    <source>
        <dbReference type="ARBA" id="ARBA00023128"/>
    </source>
</evidence>
<evidence type="ECO:0000259" key="10">
    <source>
        <dbReference type="PROSITE" id="PS51847"/>
    </source>
</evidence>
<dbReference type="KEGG" id="ndi:NDAI_0C02720"/>
<reference evidence="11 12" key="1">
    <citation type="journal article" date="2011" name="Proc. Natl. Acad. Sci. U.S.A.">
        <title>Evolutionary erosion of yeast sex chromosomes by mating-type switching accidents.</title>
        <authorList>
            <person name="Gordon J.L."/>
            <person name="Armisen D."/>
            <person name="Proux-Wera E."/>
            <person name="Oheigeartaigh S.S."/>
            <person name="Byrne K.P."/>
            <person name="Wolfe K.H."/>
        </authorList>
    </citation>
    <scope>NUCLEOTIDE SEQUENCE [LARGE SCALE GENOMIC DNA]</scope>
    <source>
        <strain evidence="12">ATCC 10597 / BCRC 20456 / CBS 421 / NBRC 0211 / NRRL Y-12639</strain>
    </source>
</reference>
<dbReference type="InterPro" id="IPR031468">
    <property type="entry name" value="SMP_LBD"/>
</dbReference>
<proteinExistence type="inferred from homology"/>
<dbReference type="HAMAP" id="MF_03104">
    <property type="entry name" value="Mdm12"/>
    <property type="match status" value="1"/>
</dbReference>
<dbReference type="STRING" id="1071378.G0W821"/>
<dbReference type="Pfam" id="PF26544">
    <property type="entry name" value="Mdm12"/>
    <property type="match status" value="2"/>
</dbReference>
<dbReference type="Proteomes" id="UP000000689">
    <property type="component" value="Chromosome 3"/>
</dbReference>
<evidence type="ECO:0000313" key="12">
    <source>
        <dbReference type="Proteomes" id="UP000000689"/>
    </source>
</evidence>
<keyword evidence="8 9" id="KW-0472">Membrane</keyword>
<keyword evidence="3 9" id="KW-1000">Mitochondrion outer membrane</keyword>
<dbReference type="GO" id="GO:0007031">
    <property type="term" value="P:peroxisome organization"/>
    <property type="evidence" value="ECO:0007669"/>
    <property type="project" value="EnsemblFungi"/>
</dbReference>
<dbReference type="GO" id="GO:0008289">
    <property type="term" value="F:lipid binding"/>
    <property type="evidence" value="ECO:0007669"/>
    <property type="project" value="UniProtKB-KW"/>
</dbReference>
<keyword evidence="2" id="KW-0813">Transport</keyword>
<dbReference type="RefSeq" id="XP_003669175.1">
    <property type="nucleotide sequence ID" value="XM_003669127.1"/>
</dbReference>
<evidence type="ECO:0000313" key="11">
    <source>
        <dbReference type="EMBL" id="CCD23932.1"/>
    </source>
</evidence>
<organism evidence="11 12">
    <name type="scientific">Naumovozyma dairenensis (strain ATCC 10597 / BCRC 20456 / CBS 421 / NBRC 0211 / NRRL Y-12639)</name>
    <name type="common">Saccharomyces dairenensis</name>
    <dbReference type="NCBI Taxonomy" id="1071378"/>
    <lineage>
        <taxon>Eukaryota</taxon>
        <taxon>Fungi</taxon>
        <taxon>Dikarya</taxon>
        <taxon>Ascomycota</taxon>
        <taxon>Saccharomycotina</taxon>
        <taxon>Saccharomycetes</taxon>
        <taxon>Saccharomycetales</taxon>
        <taxon>Saccharomycetaceae</taxon>
        <taxon>Naumovozyma</taxon>
    </lineage>
</organism>
<evidence type="ECO:0000256" key="9">
    <source>
        <dbReference type="HAMAP-Rule" id="MF_03104"/>
    </source>
</evidence>
<evidence type="ECO:0000256" key="1">
    <source>
        <dbReference type="ARBA" id="ARBA00004370"/>
    </source>
</evidence>
<comment type="subunit">
    <text evidence="9">Component of the ER-mitochondria encounter structure (ERMES) or MDM complex, composed of MMM1, MDM10, MDM12 and MDM34. A MMM1 homodimer associates with one molecule of MDM12 on each side in a pairwise head-to-tail manner, and the SMP-LTD domains of MMM1 and MDM12 generate a continuous hydrophobic tunnel for phospholipid trafficking.</text>
</comment>
<dbReference type="CDD" id="cd21672">
    <property type="entry name" value="SMP_Mdm12"/>
    <property type="match status" value="1"/>
</dbReference>
<dbReference type="GO" id="GO:0120013">
    <property type="term" value="F:lipid transfer activity"/>
    <property type="evidence" value="ECO:0007669"/>
    <property type="project" value="EnsemblFungi"/>
</dbReference>
<dbReference type="HOGENOM" id="CLU_026794_2_0_1"/>
<dbReference type="GO" id="GO:0045040">
    <property type="term" value="P:protein insertion into mitochondrial outer membrane"/>
    <property type="evidence" value="ECO:0007669"/>
    <property type="project" value="UniProtKB-UniRule"/>
</dbReference>
<keyword evidence="5" id="KW-0445">Lipid transport</keyword>
<dbReference type="PANTHER" id="PTHR28204">
    <property type="entry name" value="MITOCHONDRIAL DISTRIBUTION AND MORPHOLOGY PROTEIN 12"/>
    <property type="match status" value="1"/>
</dbReference>
<keyword evidence="7 9" id="KW-0496">Mitochondrion</keyword>
<dbReference type="GO" id="GO:0000001">
    <property type="term" value="P:mitochondrion inheritance"/>
    <property type="evidence" value="ECO:0007669"/>
    <property type="project" value="EnsemblFungi"/>
</dbReference>
<keyword evidence="6" id="KW-0446">Lipid-binding</keyword>
<dbReference type="eggNOG" id="ENOG502QQS2">
    <property type="taxonomic scope" value="Eukaryota"/>
</dbReference>
<dbReference type="AlphaFoldDB" id="G0W821"/>
<dbReference type="GO" id="GO:0015917">
    <property type="term" value="P:aminophospholipid transport"/>
    <property type="evidence" value="ECO:0007669"/>
    <property type="project" value="EnsemblFungi"/>
</dbReference>
<evidence type="ECO:0000256" key="8">
    <source>
        <dbReference type="ARBA" id="ARBA00023136"/>
    </source>
</evidence>
<protein>
    <recommendedName>
        <fullName evidence="9">Mitochondrial distribution and morphology protein 12</fullName>
    </recommendedName>
    <alternativeName>
        <fullName evidence="9">Mitochondrial inheritance component MDM12</fullName>
    </alternativeName>
</protein>
<comment type="similarity">
    <text evidence="9">Belongs to the MDM12 family.</text>
</comment>
<accession>G0W821</accession>
<dbReference type="GO" id="GO:0070096">
    <property type="term" value="P:mitochondrial outer membrane translocase complex assembly"/>
    <property type="evidence" value="ECO:0007669"/>
    <property type="project" value="EnsemblFungi"/>
</dbReference>
<dbReference type="GO" id="GO:0032865">
    <property type="term" value="C:ERMES complex"/>
    <property type="evidence" value="ECO:0007669"/>
    <property type="project" value="UniProtKB-UniRule"/>
</dbReference>
<dbReference type="GO" id="GO:0005789">
    <property type="term" value="C:endoplasmic reticulum membrane"/>
    <property type="evidence" value="ECO:0007669"/>
    <property type="project" value="UniProtKB-SubCell"/>
</dbReference>